<dbReference type="AlphaFoldDB" id="A0A2W5N586"/>
<dbReference type="GO" id="GO:0004475">
    <property type="term" value="F:mannose-1-phosphate guanylyltransferase (GTP) activity"/>
    <property type="evidence" value="ECO:0007669"/>
    <property type="project" value="UniProtKB-EC"/>
</dbReference>
<evidence type="ECO:0000256" key="8">
    <source>
        <dbReference type="RuleBase" id="RU004190"/>
    </source>
</evidence>
<keyword evidence="4 12" id="KW-0548">Nucleotidyltransferase</keyword>
<dbReference type="InterPro" id="IPR051161">
    <property type="entry name" value="Mannose-6P_isomerase_type2"/>
</dbReference>
<dbReference type="GO" id="GO:0016853">
    <property type="term" value="F:isomerase activity"/>
    <property type="evidence" value="ECO:0007669"/>
    <property type="project" value="UniProtKB-KW"/>
</dbReference>
<dbReference type="CDD" id="cd02213">
    <property type="entry name" value="cupin_PMI_typeII_C"/>
    <property type="match status" value="1"/>
</dbReference>
<feature type="domain" description="Nucleotidyl transferase" evidence="9">
    <location>
        <begin position="5"/>
        <end position="282"/>
    </location>
</feature>
<dbReference type="EMBL" id="QFPW01000011">
    <property type="protein sequence ID" value="PZQ48586.1"/>
    <property type="molecule type" value="Genomic_DNA"/>
</dbReference>
<keyword evidence="6" id="KW-0342">GTP-binding</keyword>
<keyword evidence="5" id="KW-0547">Nucleotide-binding</keyword>
<comment type="caution">
    <text evidence="12">The sequence shown here is derived from an EMBL/GenBank/DDBJ whole genome shotgun (WGS) entry which is preliminary data.</text>
</comment>
<sequence>MRIVPIILCGGSGTRLWPLSRRDFAKQHAPVLGGASPFQRTLARVAEAGGADWTPPLVITGAPSRFMAAEQARAAGITAELVLEPEGRDTLAAITLGTLIAARHGPEAVALILPSDHLIPDTAAFAAAVAAAGRAAAAGALVTFGVAPTGPATGYGYIRPASPAAGAPVAIAEFVEKPDADRAEALIGQGCLWNSGMFALHAETTLGEIRALAPDCYAAVARGLTAAEEAEDALVIGRDFASAPKISFDYAVMEKTRRALVLPVGFGWSDIGDWREVWNLVPRDADGVGREGPVATRDVKDSYIRADGKRLVCALGLERVLIVDTPDALLVADLDRAQEVKQLVAGLQAEGRPESTTPARVHRPWGWYQTMDLGDRFRVKRIQVAPGKQLSLQRHHHRAEHWIVVRGTAEVTRDGETTMVRENESIYLPMGCLHRLRNPGKIGVEIVEVQTGAYLEEDDIVRVEDDFGRAKAG</sequence>
<name>A0A2W5N586_RHOSU</name>
<evidence type="ECO:0000259" key="11">
    <source>
        <dbReference type="Pfam" id="PF22640"/>
    </source>
</evidence>
<evidence type="ECO:0000256" key="6">
    <source>
        <dbReference type="ARBA" id="ARBA00023134"/>
    </source>
</evidence>
<dbReference type="EC" id="2.7.7.13" evidence="2"/>
<dbReference type="GO" id="GO:0000271">
    <property type="term" value="P:polysaccharide biosynthetic process"/>
    <property type="evidence" value="ECO:0007669"/>
    <property type="project" value="InterPro"/>
</dbReference>
<comment type="catalytic activity">
    <reaction evidence="7">
        <text>alpha-D-mannose 1-phosphate + GTP + H(+) = GDP-alpha-D-mannose + diphosphate</text>
        <dbReference type="Rhea" id="RHEA:15229"/>
        <dbReference type="ChEBI" id="CHEBI:15378"/>
        <dbReference type="ChEBI" id="CHEBI:33019"/>
        <dbReference type="ChEBI" id="CHEBI:37565"/>
        <dbReference type="ChEBI" id="CHEBI:57527"/>
        <dbReference type="ChEBI" id="CHEBI:58409"/>
        <dbReference type="EC" id="2.7.7.13"/>
    </reaction>
</comment>
<evidence type="ECO:0000313" key="12">
    <source>
        <dbReference type="EMBL" id="PZQ48586.1"/>
    </source>
</evidence>
<dbReference type="Gene3D" id="2.60.120.10">
    <property type="entry name" value="Jelly Rolls"/>
    <property type="match status" value="1"/>
</dbReference>
<dbReference type="Proteomes" id="UP000249185">
    <property type="component" value="Unassembled WGS sequence"/>
</dbReference>
<evidence type="ECO:0000256" key="4">
    <source>
        <dbReference type="ARBA" id="ARBA00022695"/>
    </source>
</evidence>
<dbReference type="GO" id="GO:0009298">
    <property type="term" value="P:GDP-mannose biosynthetic process"/>
    <property type="evidence" value="ECO:0007669"/>
    <property type="project" value="TreeGrafter"/>
</dbReference>
<accession>A0A2W5N586</accession>
<dbReference type="InterPro" id="IPR005835">
    <property type="entry name" value="NTP_transferase_dom"/>
</dbReference>
<evidence type="ECO:0000256" key="7">
    <source>
        <dbReference type="ARBA" id="ARBA00047343"/>
    </source>
</evidence>
<keyword evidence="12" id="KW-0413">Isomerase</keyword>
<dbReference type="Pfam" id="PF22640">
    <property type="entry name" value="ManC_GMP_beta-helix"/>
    <property type="match status" value="1"/>
</dbReference>
<gene>
    <name evidence="12" type="ORF">DI556_14105</name>
</gene>
<evidence type="ECO:0000256" key="1">
    <source>
        <dbReference type="ARBA" id="ARBA00006115"/>
    </source>
</evidence>
<evidence type="ECO:0000259" key="9">
    <source>
        <dbReference type="Pfam" id="PF00483"/>
    </source>
</evidence>
<dbReference type="CDD" id="cd02509">
    <property type="entry name" value="GDP-M1P_Guanylyltransferase"/>
    <property type="match status" value="1"/>
</dbReference>
<feature type="domain" description="MannoseP isomerase/GMP-like beta-helix" evidence="11">
    <location>
        <begin position="298"/>
        <end position="346"/>
    </location>
</feature>
<protein>
    <recommendedName>
        <fullName evidence="2">mannose-1-phosphate guanylyltransferase</fullName>
        <ecNumber evidence="2">2.7.7.13</ecNumber>
    </recommendedName>
</protein>
<dbReference type="InterPro" id="IPR006375">
    <property type="entry name" value="Man1P_GuaTrfase/Man6P_Isoase"/>
</dbReference>
<comment type="similarity">
    <text evidence="1 8">Belongs to the mannose-6-phosphate isomerase type 2 family.</text>
</comment>
<dbReference type="Gene3D" id="3.90.550.10">
    <property type="entry name" value="Spore Coat Polysaccharide Biosynthesis Protein SpsA, Chain A"/>
    <property type="match status" value="1"/>
</dbReference>
<evidence type="ECO:0000259" key="10">
    <source>
        <dbReference type="Pfam" id="PF01050"/>
    </source>
</evidence>
<feature type="domain" description="Mannose-6-phosphate isomerase type II C-terminal" evidence="10">
    <location>
        <begin position="352"/>
        <end position="465"/>
    </location>
</feature>
<evidence type="ECO:0000256" key="3">
    <source>
        <dbReference type="ARBA" id="ARBA00022679"/>
    </source>
</evidence>
<evidence type="ECO:0000256" key="5">
    <source>
        <dbReference type="ARBA" id="ARBA00022741"/>
    </source>
</evidence>
<keyword evidence="3 12" id="KW-0808">Transferase</keyword>
<dbReference type="PANTHER" id="PTHR46390">
    <property type="entry name" value="MANNOSE-1-PHOSPHATE GUANYLYLTRANSFERASE"/>
    <property type="match status" value="1"/>
</dbReference>
<dbReference type="NCBIfam" id="TIGR01479">
    <property type="entry name" value="GMP_PMI"/>
    <property type="match status" value="1"/>
</dbReference>
<dbReference type="GO" id="GO:0005525">
    <property type="term" value="F:GTP binding"/>
    <property type="evidence" value="ECO:0007669"/>
    <property type="project" value="UniProtKB-KW"/>
</dbReference>
<dbReference type="InterPro" id="IPR001538">
    <property type="entry name" value="Man6P_isomerase-2_C"/>
</dbReference>
<dbReference type="InterPro" id="IPR054566">
    <property type="entry name" value="ManC/GMP-like_b-helix"/>
</dbReference>
<evidence type="ECO:0000313" key="13">
    <source>
        <dbReference type="Proteomes" id="UP000249185"/>
    </source>
</evidence>
<dbReference type="InterPro" id="IPR029044">
    <property type="entry name" value="Nucleotide-diphossugar_trans"/>
</dbReference>
<dbReference type="InterPro" id="IPR014710">
    <property type="entry name" value="RmlC-like_jellyroll"/>
</dbReference>
<dbReference type="Pfam" id="PF00483">
    <property type="entry name" value="NTP_transferase"/>
    <property type="match status" value="1"/>
</dbReference>
<reference evidence="12 13" key="1">
    <citation type="submission" date="2017-08" db="EMBL/GenBank/DDBJ databases">
        <title>Infants hospitalized years apart are colonized by the same room-sourced microbial strains.</title>
        <authorList>
            <person name="Brooks B."/>
            <person name="Olm M.R."/>
            <person name="Firek B.A."/>
            <person name="Baker R."/>
            <person name="Thomas B.C."/>
            <person name="Morowitz M.J."/>
            <person name="Banfield J.F."/>
        </authorList>
    </citation>
    <scope>NUCLEOTIDE SEQUENCE [LARGE SCALE GENOMIC DNA]</scope>
    <source>
        <strain evidence="12">S2_005_002_R2_34</strain>
    </source>
</reference>
<dbReference type="Pfam" id="PF01050">
    <property type="entry name" value="MannoseP_isomer"/>
    <property type="match status" value="1"/>
</dbReference>
<dbReference type="PANTHER" id="PTHR46390:SF1">
    <property type="entry name" value="MANNOSE-1-PHOSPHATE GUANYLYLTRANSFERASE"/>
    <property type="match status" value="1"/>
</dbReference>
<dbReference type="InterPro" id="IPR049577">
    <property type="entry name" value="GMPP_N"/>
</dbReference>
<dbReference type="InterPro" id="IPR011051">
    <property type="entry name" value="RmlC_Cupin_sf"/>
</dbReference>
<evidence type="ECO:0000256" key="2">
    <source>
        <dbReference type="ARBA" id="ARBA00012387"/>
    </source>
</evidence>
<dbReference type="SUPFAM" id="SSF51182">
    <property type="entry name" value="RmlC-like cupins"/>
    <property type="match status" value="1"/>
</dbReference>
<organism evidence="12 13">
    <name type="scientific">Rhodovulum sulfidophilum</name>
    <name type="common">Rhodobacter sulfidophilus</name>
    <dbReference type="NCBI Taxonomy" id="35806"/>
    <lineage>
        <taxon>Bacteria</taxon>
        <taxon>Pseudomonadati</taxon>
        <taxon>Pseudomonadota</taxon>
        <taxon>Alphaproteobacteria</taxon>
        <taxon>Rhodobacterales</taxon>
        <taxon>Paracoccaceae</taxon>
        <taxon>Rhodovulum</taxon>
    </lineage>
</organism>
<proteinExistence type="inferred from homology"/>
<dbReference type="FunFam" id="2.60.120.10:FF:000032">
    <property type="entry name" value="Mannose-1-phosphate guanylyltransferase/mannose-6-phosphate isomerase"/>
    <property type="match status" value="1"/>
</dbReference>
<dbReference type="SUPFAM" id="SSF53448">
    <property type="entry name" value="Nucleotide-diphospho-sugar transferases"/>
    <property type="match status" value="1"/>
</dbReference>